<keyword evidence="2" id="KW-1133">Transmembrane helix</keyword>
<keyword evidence="2" id="KW-0472">Membrane</keyword>
<organism evidence="3 4">
    <name type="scientific">Acacia crassicarpa</name>
    <name type="common">northern wattle</name>
    <dbReference type="NCBI Taxonomy" id="499986"/>
    <lineage>
        <taxon>Eukaryota</taxon>
        <taxon>Viridiplantae</taxon>
        <taxon>Streptophyta</taxon>
        <taxon>Embryophyta</taxon>
        <taxon>Tracheophyta</taxon>
        <taxon>Spermatophyta</taxon>
        <taxon>Magnoliopsida</taxon>
        <taxon>eudicotyledons</taxon>
        <taxon>Gunneridae</taxon>
        <taxon>Pentapetalae</taxon>
        <taxon>rosids</taxon>
        <taxon>fabids</taxon>
        <taxon>Fabales</taxon>
        <taxon>Fabaceae</taxon>
        <taxon>Caesalpinioideae</taxon>
        <taxon>mimosoid clade</taxon>
        <taxon>Acacieae</taxon>
        <taxon>Acacia</taxon>
    </lineage>
</organism>
<gene>
    <name evidence="3" type="ORF">QN277_026074</name>
</gene>
<accession>A0AAE1JA10</accession>
<protein>
    <submittedName>
        <fullName evidence="3">Uncharacterized protein</fullName>
    </submittedName>
</protein>
<sequence length="207" mass="23733">MSRPLHRVVSGIWIADSSHELRDSQSKDKAEKEDSDRRASSDHIHNPLALRLPLRLFLADNSQSKYGNSENCFADSFIAGSPRSRFKLTMLLLKSSLLFVVVLALTGSFWWTILISSSSRGHIYHGYRRLQKKLVLDLLDIGEFSSGTSKFKEIEFCSQEFENHVPCFNVSKNLALGYSDDNELDRQCEHELKQNCLKTWHELKQTV</sequence>
<name>A0AAE1JA10_9FABA</name>
<evidence type="ECO:0000256" key="1">
    <source>
        <dbReference type="SAM" id="MobiDB-lite"/>
    </source>
</evidence>
<dbReference type="AlphaFoldDB" id="A0AAE1JA10"/>
<feature type="region of interest" description="Disordered" evidence="1">
    <location>
        <begin position="20"/>
        <end position="42"/>
    </location>
</feature>
<keyword evidence="4" id="KW-1185">Reference proteome</keyword>
<keyword evidence="2" id="KW-0812">Transmembrane</keyword>
<comment type="caution">
    <text evidence="3">The sequence shown here is derived from an EMBL/GenBank/DDBJ whole genome shotgun (WGS) entry which is preliminary data.</text>
</comment>
<reference evidence="3" key="1">
    <citation type="submission" date="2023-10" db="EMBL/GenBank/DDBJ databases">
        <title>Chromosome-level genome of the transformable northern wattle, Acacia crassicarpa.</title>
        <authorList>
            <person name="Massaro I."/>
            <person name="Sinha N.R."/>
            <person name="Poethig S."/>
            <person name="Leichty A.R."/>
        </authorList>
    </citation>
    <scope>NUCLEOTIDE SEQUENCE</scope>
    <source>
        <strain evidence="3">Acra3RX</strain>
        <tissue evidence="3">Leaf</tissue>
    </source>
</reference>
<dbReference type="Proteomes" id="UP001293593">
    <property type="component" value="Unassembled WGS sequence"/>
</dbReference>
<feature type="transmembrane region" description="Helical" evidence="2">
    <location>
        <begin position="91"/>
        <end position="111"/>
    </location>
</feature>
<evidence type="ECO:0000256" key="2">
    <source>
        <dbReference type="SAM" id="Phobius"/>
    </source>
</evidence>
<dbReference type="EMBL" id="JAWXYG010000008">
    <property type="protein sequence ID" value="KAK4264962.1"/>
    <property type="molecule type" value="Genomic_DNA"/>
</dbReference>
<proteinExistence type="predicted"/>
<evidence type="ECO:0000313" key="3">
    <source>
        <dbReference type="EMBL" id="KAK4264962.1"/>
    </source>
</evidence>
<evidence type="ECO:0000313" key="4">
    <source>
        <dbReference type="Proteomes" id="UP001293593"/>
    </source>
</evidence>